<reference evidence="2 3" key="1">
    <citation type="submission" date="2018-04" db="EMBL/GenBank/DDBJ databases">
        <title>Active sludge and wastewater microbial communities from Klosterneuburg, Austria.</title>
        <authorList>
            <person name="Wagner M."/>
        </authorList>
    </citation>
    <scope>NUCLEOTIDE SEQUENCE [LARGE SCALE GENOMIC DNA]</scope>
    <source>
        <strain evidence="2 3">Nm4</strain>
    </source>
</reference>
<sequence>MGYKFLDQCYDTKQDFLNSVAQHCYSPGSGSGGISSYFTSCTANTDDITVQAYLLSNGTAQTPWTYTPQLISCDFLPPPTLSDSIELAWLVVGVWVVAWGFKKMAEVIRK</sequence>
<feature type="transmembrane region" description="Helical" evidence="1">
    <location>
        <begin position="84"/>
        <end position="101"/>
    </location>
</feature>
<dbReference type="EMBL" id="QAOL01000046">
    <property type="protein sequence ID" value="PTQ79713.1"/>
    <property type="molecule type" value="Genomic_DNA"/>
</dbReference>
<organism evidence="2 3">
    <name type="scientific">Nitrosomonas ureae</name>
    <dbReference type="NCBI Taxonomy" id="44577"/>
    <lineage>
        <taxon>Bacteria</taxon>
        <taxon>Pseudomonadati</taxon>
        <taxon>Pseudomonadota</taxon>
        <taxon>Betaproteobacteria</taxon>
        <taxon>Nitrosomonadales</taxon>
        <taxon>Nitrosomonadaceae</taxon>
        <taxon>Nitrosomonas</taxon>
    </lineage>
</organism>
<keyword evidence="1" id="KW-1133">Transmembrane helix</keyword>
<protein>
    <submittedName>
        <fullName evidence="2">Uncharacterized protein</fullName>
    </submittedName>
</protein>
<dbReference type="Proteomes" id="UP000244110">
    <property type="component" value="Unassembled WGS sequence"/>
</dbReference>
<name>A0A2T5I7B3_9PROT</name>
<comment type="caution">
    <text evidence="2">The sequence shown here is derived from an EMBL/GenBank/DDBJ whole genome shotgun (WGS) entry which is preliminary data.</text>
</comment>
<dbReference type="RefSeq" id="WP_107787892.1">
    <property type="nucleotide sequence ID" value="NZ_QAOL01000046.1"/>
</dbReference>
<accession>A0A2T5I7B3</accession>
<evidence type="ECO:0000313" key="2">
    <source>
        <dbReference type="EMBL" id="PTQ79713.1"/>
    </source>
</evidence>
<proteinExistence type="predicted"/>
<keyword evidence="1" id="KW-0472">Membrane</keyword>
<evidence type="ECO:0000256" key="1">
    <source>
        <dbReference type="SAM" id="Phobius"/>
    </source>
</evidence>
<evidence type="ECO:0000313" key="3">
    <source>
        <dbReference type="Proteomes" id="UP000244110"/>
    </source>
</evidence>
<gene>
    <name evidence="2" type="ORF">C8R28_104627</name>
</gene>
<keyword evidence="1" id="KW-0812">Transmembrane</keyword>
<dbReference type="AlphaFoldDB" id="A0A2T5I7B3"/>